<gene>
    <name evidence="2" type="ORF">LX78_02920</name>
</gene>
<keyword evidence="1" id="KW-0472">Membrane</keyword>
<feature type="transmembrane region" description="Helical" evidence="1">
    <location>
        <begin position="115"/>
        <end position="135"/>
    </location>
</feature>
<evidence type="ECO:0000313" key="3">
    <source>
        <dbReference type="Proteomes" id="UP000245430"/>
    </source>
</evidence>
<dbReference type="OrthoDB" id="1445529at2"/>
<protein>
    <submittedName>
        <fullName evidence="2">Uncharacterized protein</fullName>
    </submittedName>
</protein>
<accession>A0A316DI80</accession>
<dbReference type="Proteomes" id="UP000245430">
    <property type="component" value="Unassembled WGS sequence"/>
</dbReference>
<keyword evidence="1" id="KW-0812">Transmembrane</keyword>
<reference evidence="2 3" key="1">
    <citation type="submission" date="2018-05" db="EMBL/GenBank/DDBJ databases">
        <title>Genomic Encyclopedia of Archaeal and Bacterial Type Strains, Phase II (KMG-II): from individual species to whole genera.</title>
        <authorList>
            <person name="Goeker M."/>
        </authorList>
    </citation>
    <scope>NUCLEOTIDE SEQUENCE [LARGE SCALE GENOMIC DNA]</scope>
    <source>
        <strain evidence="2 3">DSM 22637</strain>
    </source>
</reference>
<evidence type="ECO:0000313" key="2">
    <source>
        <dbReference type="EMBL" id="PWK16929.1"/>
    </source>
</evidence>
<proteinExistence type="predicted"/>
<feature type="transmembrane region" description="Helical" evidence="1">
    <location>
        <begin position="71"/>
        <end position="95"/>
    </location>
</feature>
<feature type="transmembrane region" description="Helical" evidence="1">
    <location>
        <begin position="42"/>
        <end position="59"/>
    </location>
</feature>
<dbReference type="EMBL" id="QGGP01000014">
    <property type="protein sequence ID" value="PWK16929.1"/>
    <property type="molecule type" value="Genomic_DNA"/>
</dbReference>
<name>A0A316DI80_9FLAO</name>
<keyword evidence="1" id="KW-1133">Transmembrane helix</keyword>
<comment type="caution">
    <text evidence="2">The sequence shown here is derived from an EMBL/GenBank/DDBJ whole genome shotgun (WGS) entry which is preliminary data.</text>
</comment>
<sequence length="137" mass="15525">MIYGLCGLIFIALNFAIGAKLHIGLIETLQKLTDYHFGISTNTLDYLTLASFPFFGMLYNSTRTEFNKSELLKDILTVLLFIIIIFGIGLYMLIYFGRSANPLIPEYLLTEPFDLYSTLLIGIGILTPYLIIKLIKK</sequence>
<evidence type="ECO:0000256" key="1">
    <source>
        <dbReference type="SAM" id="Phobius"/>
    </source>
</evidence>
<organism evidence="2 3">
    <name type="scientific">Xanthomarina spongicola</name>
    <dbReference type="NCBI Taxonomy" id="570520"/>
    <lineage>
        <taxon>Bacteria</taxon>
        <taxon>Pseudomonadati</taxon>
        <taxon>Bacteroidota</taxon>
        <taxon>Flavobacteriia</taxon>
        <taxon>Flavobacteriales</taxon>
        <taxon>Flavobacteriaceae</taxon>
        <taxon>Xanthomarina</taxon>
    </lineage>
</organism>
<dbReference type="RefSeq" id="WP_146192600.1">
    <property type="nucleotide sequence ID" value="NZ_QGGP01000014.1"/>
</dbReference>
<keyword evidence="3" id="KW-1185">Reference proteome</keyword>
<dbReference type="AlphaFoldDB" id="A0A316DI80"/>